<comment type="caution">
    <text evidence="1">The sequence shown here is derived from an EMBL/GenBank/DDBJ whole genome shotgun (WGS) entry which is preliminary data.</text>
</comment>
<name>X0TUM5_9ZZZZ</name>
<gene>
    <name evidence="1" type="ORF">S01H1_21708</name>
</gene>
<dbReference type="AlphaFoldDB" id="X0TUM5"/>
<reference evidence="1" key="1">
    <citation type="journal article" date="2014" name="Front. Microbiol.">
        <title>High frequency of phylogenetically diverse reductive dehalogenase-homologous genes in deep subseafloor sedimentary metagenomes.</title>
        <authorList>
            <person name="Kawai M."/>
            <person name="Futagami T."/>
            <person name="Toyoda A."/>
            <person name="Takaki Y."/>
            <person name="Nishi S."/>
            <person name="Hori S."/>
            <person name="Arai W."/>
            <person name="Tsubouchi T."/>
            <person name="Morono Y."/>
            <person name="Uchiyama I."/>
            <person name="Ito T."/>
            <person name="Fujiyama A."/>
            <person name="Inagaki F."/>
            <person name="Takami H."/>
        </authorList>
    </citation>
    <scope>NUCLEOTIDE SEQUENCE</scope>
    <source>
        <strain evidence="1">Expedition CK06-06</strain>
    </source>
</reference>
<sequence length="71" mass="7184">MAVAAHLRVRPVAAPAAREPVPLVPVDQEGPERLVRPVPLAGVRPAVVVRASPYPVPGVVPVVAPVAASSG</sequence>
<dbReference type="EMBL" id="BARS01012085">
    <property type="protein sequence ID" value="GAF96914.1"/>
    <property type="molecule type" value="Genomic_DNA"/>
</dbReference>
<feature type="non-terminal residue" evidence="1">
    <location>
        <position position="71"/>
    </location>
</feature>
<protein>
    <submittedName>
        <fullName evidence="1">Uncharacterized protein</fullName>
    </submittedName>
</protein>
<accession>X0TUM5</accession>
<organism evidence="1">
    <name type="scientific">marine sediment metagenome</name>
    <dbReference type="NCBI Taxonomy" id="412755"/>
    <lineage>
        <taxon>unclassified sequences</taxon>
        <taxon>metagenomes</taxon>
        <taxon>ecological metagenomes</taxon>
    </lineage>
</organism>
<proteinExistence type="predicted"/>
<evidence type="ECO:0000313" key="1">
    <source>
        <dbReference type="EMBL" id="GAF96914.1"/>
    </source>
</evidence>